<dbReference type="RefSeq" id="WP_158740465.1">
    <property type="nucleotide sequence ID" value="NZ_WSLF01000007.1"/>
</dbReference>
<dbReference type="AlphaFoldDB" id="A0A7C8HE90"/>
<dbReference type="Proteomes" id="UP000483018">
    <property type="component" value="Unassembled WGS sequence"/>
</dbReference>
<sequence length="181" mass="21292">MREVNIAGYLPNIIREVKEFKEIINTENPEINLLWKNVQKVFDDQFVETATENGVKRWEKILKITPKASHTLADRKFVILTRLNEQLPYTTRILQQLLEQLCGQDGYVLSINHDLYELKILVELKSKNMVEAIGDLTKKVVPANMDISIKIRYNHYYKLKNVRHIDLQTFSHDSIRNEVIE</sequence>
<protein>
    <submittedName>
        <fullName evidence="1">DUF2313 domain-containing protein</fullName>
    </submittedName>
</protein>
<gene>
    <name evidence="1" type="ORF">GND95_08605</name>
</gene>
<evidence type="ECO:0000313" key="2">
    <source>
        <dbReference type="Proteomes" id="UP000483018"/>
    </source>
</evidence>
<reference evidence="1 2" key="1">
    <citation type="submission" date="2019-12" db="EMBL/GenBank/DDBJ databases">
        <title>Defluviitalea raffinosedens, isolated from a biogas fermenter, genome sequencing and characterization.</title>
        <authorList>
            <person name="Rettenmaier R."/>
            <person name="Schneider M."/>
            <person name="Neuhaus K."/>
            <person name="Liebl W."/>
            <person name="Zverlov V."/>
        </authorList>
    </citation>
    <scope>NUCLEOTIDE SEQUENCE [LARGE SCALE GENOMIC DNA]</scope>
    <source>
        <strain evidence="1 2">249c-K6</strain>
    </source>
</reference>
<proteinExistence type="predicted"/>
<dbReference type="InterPro" id="IPR018755">
    <property type="entry name" value="Phage_Mu_Gp48"/>
</dbReference>
<evidence type="ECO:0000313" key="1">
    <source>
        <dbReference type="EMBL" id="KAE9633706.1"/>
    </source>
</evidence>
<dbReference type="Pfam" id="PF10076">
    <property type="entry name" value="Phage_Mu_Gp48"/>
    <property type="match status" value="1"/>
</dbReference>
<name>A0A7C8HE90_9FIRM</name>
<dbReference type="OrthoDB" id="1851194at2"/>
<accession>A0A7C8HE90</accession>
<organism evidence="1 2">
    <name type="scientific">Defluviitalea raffinosedens</name>
    <dbReference type="NCBI Taxonomy" id="1450156"/>
    <lineage>
        <taxon>Bacteria</taxon>
        <taxon>Bacillati</taxon>
        <taxon>Bacillota</taxon>
        <taxon>Clostridia</taxon>
        <taxon>Lachnospirales</taxon>
        <taxon>Defluviitaleaceae</taxon>
        <taxon>Defluviitalea</taxon>
    </lineage>
</organism>
<comment type="caution">
    <text evidence="1">The sequence shown here is derived from an EMBL/GenBank/DDBJ whole genome shotgun (WGS) entry which is preliminary data.</text>
</comment>
<keyword evidence="2" id="KW-1185">Reference proteome</keyword>
<dbReference type="EMBL" id="WSLF01000007">
    <property type="protein sequence ID" value="KAE9633706.1"/>
    <property type="molecule type" value="Genomic_DNA"/>
</dbReference>